<dbReference type="GO" id="GO:0008270">
    <property type="term" value="F:zinc ion binding"/>
    <property type="evidence" value="ECO:0007669"/>
    <property type="project" value="InterPro"/>
</dbReference>
<reference evidence="2 3" key="1">
    <citation type="submission" date="2013-10" db="EMBL/GenBank/DDBJ databases">
        <title>The Genome Sequence of Acinetobacter nectaris CIP 110549.</title>
        <authorList>
            <consortium name="The Broad Institute Genomics Platform"/>
            <consortium name="The Broad Institute Genome Sequencing Center for Infectious Disease"/>
            <person name="Cerqueira G."/>
            <person name="Feldgarden M."/>
            <person name="Courvalin P."/>
            <person name="Grillot-Courvalin C."/>
            <person name="Clermont D."/>
            <person name="Rocha E."/>
            <person name="Yoon E.-J."/>
            <person name="Nemec A."/>
            <person name="Young S.K."/>
            <person name="Zeng Q."/>
            <person name="Gargeya S."/>
            <person name="Fitzgerald M."/>
            <person name="Abouelleil A."/>
            <person name="Alvarado L."/>
            <person name="Berlin A.M."/>
            <person name="Chapman S.B."/>
            <person name="Gainer-Dewar J."/>
            <person name="Goldberg J."/>
            <person name="Gnerre S."/>
            <person name="Griggs A."/>
            <person name="Gujja S."/>
            <person name="Hansen M."/>
            <person name="Howarth C."/>
            <person name="Imamovic A."/>
            <person name="Ireland A."/>
            <person name="Larimer J."/>
            <person name="McCowan C."/>
            <person name="Murphy C."/>
            <person name="Pearson M."/>
            <person name="Poon T.W."/>
            <person name="Priest M."/>
            <person name="Roberts A."/>
            <person name="Saif S."/>
            <person name="Shea T."/>
            <person name="Sykes S."/>
            <person name="Wortman J."/>
            <person name="Nusbaum C."/>
            <person name="Birren B."/>
        </authorList>
    </citation>
    <scope>NUCLEOTIDE SEQUENCE [LARGE SCALE GENOMIC DNA]</scope>
    <source>
        <strain evidence="2 3">CIP 110549</strain>
    </source>
</reference>
<proteinExistence type="predicted"/>
<sequence length="276" mass="32242">MANWLITCNYQTFNLEKAYDELSEIYWKNDVTNTDKGFQVGDIVYVYITAPISKIVYQFKVIEHTQNNRYPNAQLLFWNNLTELKKYGGNFSVFKKLKKVDNKTLTRQSLIEQNYIKNSDTLQGLRTDRGKSQDHEISVLLNYITSQFNDEMIDFDYPDEANLNDKKFPEGAKQIVQVNRYERNPEARSKCIQHYGLSCQICEMEFAKTYGAFAQGFIHVHHITPLHKISDEYEVDPIHDLIPVCPNCHAMLHKTINGTQMTIEKLKMLYQSSNNK</sequence>
<dbReference type="RefSeq" id="WP_023271861.1">
    <property type="nucleotide sequence ID" value="NZ_KI530712.1"/>
</dbReference>
<dbReference type="AlphaFoldDB" id="V2TGM2"/>
<gene>
    <name evidence="2" type="ORF">P256_00258</name>
</gene>
<dbReference type="CDD" id="cd00085">
    <property type="entry name" value="HNHc"/>
    <property type="match status" value="1"/>
</dbReference>
<feature type="domain" description="HNH" evidence="1">
    <location>
        <begin position="199"/>
        <end position="254"/>
    </location>
</feature>
<dbReference type="GO" id="GO:0004519">
    <property type="term" value="F:endonuclease activity"/>
    <property type="evidence" value="ECO:0007669"/>
    <property type="project" value="InterPro"/>
</dbReference>
<evidence type="ECO:0000313" key="2">
    <source>
        <dbReference type="EMBL" id="ESK41268.1"/>
    </source>
</evidence>
<dbReference type="InterPro" id="IPR003615">
    <property type="entry name" value="HNH_nuc"/>
</dbReference>
<organism evidence="2 3">
    <name type="scientific">Acinetobacter nectaris CIP 110549</name>
    <dbReference type="NCBI Taxonomy" id="1392540"/>
    <lineage>
        <taxon>Bacteria</taxon>
        <taxon>Pseudomonadati</taxon>
        <taxon>Pseudomonadota</taxon>
        <taxon>Gammaproteobacteria</taxon>
        <taxon>Moraxellales</taxon>
        <taxon>Moraxellaceae</taxon>
        <taxon>Acinetobacter</taxon>
    </lineage>
</organism>
<dbReference type="GO" id="GO:0003676">
    <property type="term" value="F:nucleic acid binding"/>
    <property type="evidence" value="ECO:0007669"/>
    <property type="project" value="InterPro"/>
</dbReference>
<dbReference type="HOGENOM" id="CLU_063033_0_0_6"/>
<dbReference type="EMBL" id="AYER01000001">
    <property type="protein sequence ID" value="ESK41268.1"/>
    <property type="molecule type" value="Genomic_DNA"/>
</dbReference>
<accession>V2TGM2</accession>
<dbReference type="Proteomes" id="UP000023785">
    <property type="component" value="Unassembled WGS sequence"/>
</dbReference>
<dbReference type="OrthoDB" id="9802640at2"/>
<protein>
    <recommendedName>
        <fullName evidence="1">HNH domain-containing protein</fullName>
    </recommendedName>
</protein>
<dbReference type="eggNOG" id="COG3183">
    <property type="taxonomic scope" value="Bacteria"/>
</dbReference>
<dbReference type="Pfam" id="PF01844">
    <property type="entry name" value="HNH"/>
    <property type="match status" value="1"/>
</dbReference>
<name>V2TGM2_9GAMM</name>
<comment type="caution">
    <text evidence="2">The sequence shown here is derived from an EMBL/GenBank/DDBJ whole genome shotgun (WGS) entry which is preliminary data.</text>
</comment>
<keyword evidence="3" id="KW-1185">Reference proteome</keyword>
<evidence type="ECO:0000313" key="3">
    <source>
        <dbReference type="Proteomes" id="UP000023785"/>
    </source>
</evidence>
<evidence type="ECO:0000259" key="1">
    <source>
        <dbReference type="Pfam" id="PF01844"/>
    </source>
</evidence>
<dbReference type="STRING" id="1392540.P256_00258"/>
<dbReference type="InterPro" id="IPR002711">
    <property type="entry name" value="HNH"/>
</dbReference>
<dbReference type="PATRIC" id="fig|1392540.3.peg.249"/>